<feature type="transmembrane region" description="Helical" evidence="1">
    <location>
        <begin position="7"/>
        <end position="27"/>
    </location>
</feature>
<feature type="transmembrane region" description="Helical" evidence="1">
    <location>
        <begin position="112"/>
        <end position="132"/>
    </location>
</feature>
<keyword evidence="1" id="KW-0472">Membrane</keyword>
<evidence type="ECO:0000256" key="1">
    <source>
        <dbReference type="SAM" id="Phobius"/>
    </source>
</evidence>
<reference evidence="2 3" key="1">
    <citation type="submission" date="2020-08" db="EMBL/GenBank/DDBJ databases">
        <title>Novel species isolated from subtropical streams in China.</title>
        <authorList>
            <person name="Lu H."/>
        </authorList>
    </citation>
    <scope>NUCLEOTIDE SEQUENCE [LARGE SCALE GENOMIC DNA]</scope>
    <source>
        <strain evidence="2 3">LX15W</strain>
    </source>
</reference>
<organism evidence="2 3">
    <name type="scientific">Undibacterium flavidum</name>
    <dbReference type="NCBI Taxonomy" id="2762297"/>
    <lineage>
        <taxon>Bacteria</taxon>
        <taxon>Pseudomonadati</taxon>
        <taxon>Pseudomonadota</taxon>
        <taxon>Betaproteobacteria</taxon>
        <taxon>Burkholderiales</taxon>
        <taxon>Oxalobacteraceae</taxon>
        <taxon>Undibacterium</taxon>
    </lineage>
</organism>
<sequence>MIEMNQYLAVMVIGLGFSNFFRVTQFGESTAIVPRHWHFSTNFSGCNFSISTLTILIFGMFFSGAFDLIFCAISLVVEGLNFKWRDFRSSAYAVFVGVTTLLFRFWHPSTIILILVSACLGLGIVLFVRWMFGRKITA</sequence>
<dbReference type="RefSeq" id="WP_186941774.1">
    <property type="nucleotide sequence ID" value="NZ_JACOGA010000007.1"/>
</dbReference>
<feature type="transmembrane region" description="Helical" evidence="1">
    <location>
        <begin position="47"/>
        <end position="77"/>
    </location>
</feature>
<accession>A0ABR6YBV3</accession>
<proteinExistence type="predicted"/>
<gene>
    <name evidence="2" type="ORF">H8K55_09090</name>
</gene>
<feature type="transmembrane region" description="Helical" evidence="1">
    <location>
        <begin position="89"/>
        <end position="106"/>
    </location>
</feature>
<keyword evidence="1" id="KW-1133">Transmembrane helix</keyword>
<keyword evidence="1" id="KW-0812">Transmembrane</keyword>
<protein>
    <submittedName>
        <fullName evidence="2">Uncharacterized protein</fullName>
    </submittedName>
</protein>
<keyword evidence="3" id="KW-1185">Reference proteome</keyword>
<evidence type="ECO:0000313" key="2">
    <source>
        <dbReference type="EMBL" id="MBC3873742.1"/>
    </source>
</evidence>
<name>A0ABR6YBV3_9BURK</name>
<evidence type="ECO:0000313" key="3">
    <source>
        <dbReference type="Proteomes" id="UP000624279"/>
    </source>
</evidence>
<dbReference type="EMBL" id="JACOGA010000007">
    <property type="protein sequence ID" value="MBC3873742.1"/>
    <property type="molecule type" value="Genomic_DNA"/>
</dbReference>
<comment type="caution">
    <text evidence="2">The sequence shown here is derived from an EMBL/GenBank/DDBJ whole genome shotgun (WGS) entry which is preliminary data.</text>
</comment>
<dbReference type="Proteomes" id="UP000624279">
    <property type="component" value="Unassembled WGS sequence"/>
</dbReference>